<reference evidence="7 8" key="1">
    <citation type="submission" date="2017-11" db="EMBL/GenBank/DDBJ databases">
        <title>Draft genome sequence of Rhizobiales bacterium SY3-13.</title>
        <authorList>
            <person name="Sun C."/>
        </authorList>
    </citation>
    <scope>NUCLEOTIDE SEQUENCE [LARGE SCALE GENOMIC DNA]</scope>
    <source>
        <strain evidence="7 8">SY3-13</strain>
    </source>
</reference>
<accession>A0A2M9FYV9</accession>
<comment type="caution">
    <text evidence="7">The sequence shown here is derived from an EMBL/GenBank/DDBJ whole genome shotgun (WGS) entry which is preliminary data.</text>
</comment>
<keyword evidence="6" id="KW-0699">rRNA-binding</keyword>
<evidence type="ECO:0000256" key="1">
    <source>
        <dbReference type="ARBA" id="ARBA00002633"/>
    </source>
</evidence>
<dbReference type="CDD" id="cd05797">
    <property type="entry name" value="Ribosomal_L10"/>
    <property type="match status" value="1"/>
</dbReference>
<proteinExistence type="inferred from homology"/>
<keyword evidence="8" id="KW-1185">Reference proteome</keyword>
<gene>
    <name evidence="6" type="primary">rplJ</name>
    <name evidence="7" type="ORF">CVT23_16005</name>
</gene>
<dbReference type="Proteomes" id="UP000229498">
    <property type="component" value="Unassembled WGS sequence"/>
</dbReference>
<keyword evidence="3 6" id="KW-0689">Ribosomal protein</keyword>
<evidence type="ECO:0000256" key="6">
    <source>
        <dbReference type="HAMAP-Rule" id="MF_00362"/>
    </source>
</evidence>
<comment type="function">
    <text evidence="1 6">Forms part of the ribosomal stalk, playing a central role in the interaction of the ribosome with GTP-bound translation factors.</text>
</comment>
<protein>
    <recommendedName>
        <fullName evidence="5 6">Large ribosomal subunit protein uL10</fullName>
    </recommendedName>
</protein>
<evidence type="ECO:0000256" key="5">
    <source>
        <dbReference type="ARBA" id="ARBA00035202"/>
    </source>
</evidence>
<organism evidence="7 8">
    <name type="scientific">Minwuia thermotolerans</name>
    <dbReference type="NCBI Taxonomy" id="2056226"/>
    <lineage>
        <taxon>Bacteria</taxon>
        <taxon>Pseudomonadati</taxon>
        <taxon>Pseudomonadota</taxon>
        <taxon>Alphaproteobacteria</taxon>
        <taxon>Minwuiales</taxon>
        <taxon>Minwuiaceae</taxon>
        <taxon>Minwuia</taxon>
    </lineage>
</organism>
<dbReference type="GO" id="GO:0006412">
    <property type="term" value="P:translation"/>
    <property type="evidence" value="ECO:0007669"/>
    <property type="project" value="UniProtKB-UniRule"/>
</dbReference>
<dbReference type="PANTHER" id="PTHR11560">
    <property type="entry name" value="39S RIBOSOMAL PROTEIN L10, MITOCHONDRIAL"/>
    <property type="match status" value="1"/>
</dbReference>
<dbReference type="SUPFAM" id="SSF160369">
    <property type="entry name" value="Ribosomal protein L10-like"/>
    <property type="match status" value="1"/>
</dbReference>
<dbReference type="PROSITE" id="PS01109">
    <property type="entry name" value="RIBOSOMAL_L10"/>
    <property type="match status" value="1"/>
</dbReference>
<dbReference type="OrthoDB" id="9791972at2"/>
<evidence type="ECO:0000313" key="7">
    <source>
        <dbReference type="EMBL" id="PJK28640.1"/>
    </source>
</evidence>
<dbReference type="RefSeq" id="WP_109796111.1">
    <property type="nucleotide sequence ID" value="NZ_PHIG01000040.1"/>
</dbReference>
<sequence length="171" mass="18171">MNREEKAALIGEMKDVFENTALVVITHYKGLSVAEMTDLRSRVREAGASFKVTKNRLVKIALEGTSYSALTDSFTGPTAIAYSNDPVAAAKVAVEYAKKNEKLVILGGAMGEHVLEADGVKALAELPSLDDLRAKIIGLLNAPATKVAQVVQAPASQLARVLNAYATKEDA</sequence>
<evidence type="ECO:0000256" key="4">
    <source>
        <dbReference type="ARBA" id="ARBA00023274"/>
    </source>
</evidence>
<dbReference type="InterPro" id="IPR022973">
    <property type="entry name" value="Ribosomal_uL10_bac"/>
</dbReference>
<dbReference type="InterPro" id="IPR002363">
    <property type="entry name" value="Ribosomal_uL10_CS_bac"/>
</dbReference>
<dbReference type="AlphaFoldDB" id="A0A2M9FYV9"/>
<dbReference type="GO" id="GO:0003735">
    <property type="term" value="F:structural constituent of ribosome"/>
    <property type="evidence" value="ECO:0007669"/>
    <property type="project" value="InterPro"/>
</dbReference>
<evidence type="ECO:0000256" key="2">
    <source>
        <dbReference type="ARBA" id="ARBA00008889"/>
    </source>
</evidence>
<dbReference type="GO" id="GO:0070180">
    <property type="term" value="F:large ribosomal subunit rRNA binding"/>
    <property type="evidence" value="ECO:0007669"/>
    <property type="project" value="UniProtKB-UniRule"/>
</dbReference>
<evidence type="ECO:0000313" key="8">
    <source>
        <dbReference type="Proteomes" id="UP000229498"/>
    </source>
</evidence>
<comment type="similarity">
    <text evidence="2 6">Belongs to the universal ribosomal protein uL10 family.</text>
</comment>
<dbReference type="InterPro" id="IPR001790">
    <property type="entry name" value="Ribosomal_uL10"/>
</dbReference>
<evidence type="ECO:0000256" key="3">
    <source>
        <dbReference type="ARBA" id="ARBA00022980"/>
    </source>
</evidence>
<dbReference type="NCBIfam" id="NF000955">
    <property type="entry name" value="PRK00099.1-1"/>
    <property type="match status" value="1"/>
</dbReference>
<dbReference type="InterPro" id="IPR047865">
    <property type="entry name" value="Ribosomal_uL10_bac_type"/>
</dbReference>
<dbReference type="GO" id="GO:0015934">
    <property type="term" value="C:large ribosomal subunit"/>
    <property type="evidence" value="ECO:0007669"/>
    <property type="project" value="InterPro"/>
</dbReference>
<dbReference type="Pfam" id="PF00466">
    <property type="entry name" value="Ribosomal_L10"/>
    <property type="match status" value="1"/>
</dbReference>
<dbReference type="InterPro" id="IPR043141">
    <property type="entry name" value="Ribosomal_uL10-like_sf"/>
</dbReference>
<dbReference type="Gene3D" id="3.30.70.1730">
    <property type="match status" value="1"/>
</dbReference>
<dbReference type="EMBL" id="PHIG01000040">
    <property type="protein sequence ID" value="PJK28640.1"/>
    <property type="molecule type" value="Genomic_DNA"/>
</dbReference>
<keyword evidence="4 6" id="KW-0687">Ribonucleoprotein</keyword>
<dbReference type="HAMAP" id="MF_00362">
    <property type="entry name" value="Ribosomal_uL10"/>
    <property type="match status" value="1"/>
</dbReference>
<comment type="subunit">
    <text evidence="6">Part of the ribosomal stalk of the 50S ribosomal subunit. The N-terminus interacts with L11 and the large rRNA to form the base of the stalk. The C-terminus forms an elongated spine to which L12 dimers bind in a sequential fashion forming a multimeric L10(L12)X complex.</text>
</comment>
<name>A0A2M9FYV9_9PROT</name>
<keyword evidence="6" id="KW-0694">RNA-binding</keyword>
<dbReference type="Gene3D" id="6.10.250.290">
    <property type="match status" value="1"/>
</dbReference>